<feature type="transmembrane region" description="Helical" evidence="8">
    <location>
        <begin position="145"/>
        <end position="169"/>
    </location>
</feature>
<keyword evidence="5 8" id="KW-0812">Transmembrane</keyword>
<feature type="transmembrane region" description="Helical" evidence="8">
    <location>
        <begin position="181"/>
        <end position="203"/>
    </location>
</feature>
<evidence type="ECO:0000313" key="11">
    <source>
        <dbReference type="Proteomes" id="UP000198742"/>
    </source>
</evidence>
<protein>
    <submittedName>
        <fullName evidence="10">Chemotaxis protein MotA</fullName>
    </submittedName>
</protein>
<evidence type="ECO:0000256" key="1">
    <source>
        <dbReference type="ARBA" id="ARBA00004651"/>
    </source>
</evidence>
<dbReference type="AlphaFoldDB" id="A0A1H4N255"/>
<evidence type="ECO:0000256" key="7">
    <source>
        <dbReference type="ARBA" id="ARBA00023136"/>
    </source>
</evidence>
<feature type="domain" description="MotA/TolQ/ExbB proton channel" evidence="9">
    <location>
        <begin position="101"/>
        <end position="219"/>
    </location>
</feature>
<evidence type="ECO:0000256" key="4">
    <source>
        <dbReference type="ARBA" id="ARBA00022475"/>
    </source>
</evidence>
<comment type="subcellular location">
    <subcellularLocation>
        <location evidence="1">Cell membrane</location>
        <topology evidence="1">Multi-pass membrane protein</topology>
    </subcellularLocation>
</comment>
<dbReference type="Proteomes" id="UP000198742">
    <property type="component" value="Unassembled WGS sequence"/>
</dbReference>
<dbReference type="OrthoDB" id="9806929at2"/>
<dbReference type="Pfam" id="PF01618">
    <property type="entry name" value="MotA_ExbB"/>
    <property type="match status" value="1"/>
</dbReference>
<gene>
    <name evidence="10" type="ORF">SAMN04489844_1270</name>
</gene>
<sequence>MDPATLIGVLVGLIIIVVANVMEGGNPASLLLVPPMLLVFGTTLMVTVAGGTIPDAKHALASLKTAFTAKVRPAGDVVPMVVALAERARREGLLALEDDLKTVDDPFLVKGVQLAIDGTDPDEVREILESEVYAAKAQGKHAAKFFADAGAYAPTIGIIGTVMGLVHVLENLAQPEELGHLIAAAFIATLWGVMSANVIWLPIGNRLKRLTELEAARMEVIIEGVAAIQAGSNPRVIAQKLTSLLPAGEQPPSLDKAA</sequence>
<dbReference type="PANTHER" id="PTHR30433">
    <property type="entry name" value="CHEMOTAXIS PROTEIN MOTA"/>
    <property type="match status" value="1"/>
</dbReference>
<dbReference type="InterPro" id="IPR002898">
    <property type="entry name" value="MotA_ExbB_proton_chnl"/>
</dbReference>
<keyword evidence="6 8" id="KW-1133">Transmembrane helix</keyword>
<dbReference type="RefSeq" id="WP_090968354.1">
    <property type="nucleotide sequence ID" value="NZ_FNRT01000002.1"/>
</dbReference>
<dbReference type="EMBL" id="FNRT01000002">
    <property type="protein sequence ID" value="SEB89177.1"/>
    <property type="molecule type" value="Genomic_DNA"/>
</dbReference>
<evidence type="ECO:0000256" key="8">
    <source>
        <dbReference type="SAM" id="Phobius"/>
    </source>
</evidence>
<comment type="similarity">
    <text evidence="2">Belongs to the MotA family.</text>
</comment>
<name>A0A1H4N255_9ACTN</name>
<evidence type="ECO:0000256" key="2">
    <source>
        <dbReference type="ARBA" id="ARBA00008038"/>
    </source>
</evidence>
<evidence type="ECO:0000256" key="5">
    <source>
        <dbReference type="ARBA" id="ARBA00022692"/>
    </source>
</evidence>
<dbReference type="STRING" id="402596.SAMN04489844_1270"/>
<dbReference type="InterPro" id="IPR000540">
    <property type="entry name" value="Flag_MotA_CS"/>
</dbReference>
<keyword evidence="7 8" id="KW-0472">Membrane</keyword>
<dbReference type="GO" id="GO:0005886">
    <property type="term" value="C:plasma membrane"/>
    <property type="evidence" value="ECO:0007669"/>
    <property type="project" value="UniProtKB-SubCell"/>
</dbReference>
<keyword evidence="4" id="KW-1003">Cell membrane</keyword>
<proteinExistence type="inferred from homology"/>
<evidence type="ECO:0000313" key="10">
    <source>
        <dbReference type="EMBL" id="SEB89177.1"/>
    </source>
</evidence>
<dbReference type="GO" id="GO:0006935">
    <property type="term" value="P:chemotaxis"/>
    <property type="evidence" value="ECO:0007669"/>
    <property type="project" value="InterPro"/>
</dbReference>
<dbReference type="PANTHER" id="PTHR30433:SF3">
    <property type="entry name" value="MOTILITY PROTEIN A"/>
    <property type="match status" value="1"/>
</dbReference>
<keyword evidence="3" id="KW-0813">Transport</keyword>
<dbReference type="GO" id="GO:0071978">
    <property type="term" value="P:bacterial-type flagellum-dependent swarming motility"/>
    <property type="evidence" value="ECO:0007669"/>
    <property type="project" value="InterPro"/>
</dbReference>
<accession>A0A1H4N255</accession>
<dbReference type="PROSITE" id="PS01307">
    <property type="entry name" value="MOTA"/>
    <property type="match status" value="1"/>
</dbReference>
<evidence type="ECO:0000259" key="9">
    <source>
        <dbReference type="Pfam" id="PF01618"/>
    </source>
</evidence>
<evidence type="ECO:0000256" key="3">
    <source>
        <dbReference type="ARBA" id="ARBA00022448"/>
    </source>
</evidence>
<dbReference type="InterPro" id="IPR047055">
    <property type="entry name" value="MotA-like"/>
</dbReference>
<reference evidence="11" key="1">
    <citation type="submission" date="2016-10" db="EMBL/GenBank/DDBJ databases">
        <authorList>
            <person name="Varghese N."/>
            <person name="Submissions S."/>
        </authorList>
    </citation>
    <scope>NUCLEOTIDE SEQUENCE [LARGE SCALE GENOMIC DNA]</scope>
    <source>
        <strain evidence="11">DSM 22017</strain>
    </source>
</reference>
<evidence type="ECO:0000256" key="6">
    <source>
        <dbReference type="ARBA" id="ARBA00022989"/>
    </source>
</evidence>
<keyword evidence="11" id="KW-1185">Reference proteome</keyword>
<organism evidence="10 11">
    <name type="scientific">Nocardioides exalbidus</name>
    <dbReference type="NCBI Taxonomy" id="402596"/>
    <lineage>
        <taxon>Bacteria</taxon>
        <taxon>Bacillati</taxon>
        <taxon>Actinomycetota</taxon>
        <taxon>Actinomycetes</taxon>
        <taxon>Propionibacteriales</taxon>
        <taxon>Nocardioidaceae</taxon>
        <taxon>Nocardioides</taxon>
    </lineage>
</organism>
<feature type="transmembrane region" description="Helical" evidence="8">
    <location>
        <begin position="29"/>
        <end position="53"/>
    </location>
</feature>